<feature type="compositionally biased region" description="Gly residues" evidence="1">
    <location>
        <begin position="160"/>
        <end position="181"/>
    </location>
</feature>
<reference evidence="2 3" key="1">
    <citation type="submission" date="2020-08" db="EMBL/GenBank/DDBJ databases">
        <title>Genomic Encyclopedia of Type Strains, Phase III (KMG-III): the genomes of soil and plant-associated and newly described type strains.</title>
        <authorList>
            <person name="Whitman W."/>
        </authorList>
    </citation>
    <scope>NUCLEOTIDE SEQUENCE [LARGE SCALE GENOMIC DNA]</scope>
    <source>
        <strain evidence="2 3">CECT 8840</strain>
    </source>
</reference>
<dbReference type="Pfam" id="PF08757">
    <property type="entry name" value="CotH"/>
    <property type="match status" value="1"/>
</dbReference>
<protein>
    <submittedName>
        <fullName evidence="2">Spore coat protein CotH</fullName>
    </submittedName>
</protein>
<comment type="caution">
    <text evidence="2">The sequence shown here is derived from an EMBL/GenBank/DDBJ whole genome shotgun (WGS) entry which is preliminary data.</text>
</comment>
<dbReference type="RefSeq" id="WP_184713587.1">
    <property type="nucleotide sequence ID" value="NZ_JACHJP010000002.1"/>
</dbReference>
<name>A0A7W7QJN7_9ACTN</name>
<evidence type="ECO:0000313" key="2">
    <source>
        <dbReference type="EMBL" id="MBB4914840.1"/>
    </source>
</evidence>
<dbReference type="AlphaFoldDB" id="A0A7W7QJN7"/>
<feature type="compositionally biased region" description="Low complexity" evidence="1">
    <location>
        <begin position="407"/>
        <end position="430"/>
    </location>
</feature>
<dbReference type="InterPro" id="IPR014867">
    <property type="entry name" value="Spore_coat_CotH_CotH2/3/7"/>
</dbReference>
<keyword evidence="2" id="KW-0946">Virion</keyword>
<gene>
    <name evidence="2" type="ORF">FHS44_001925</name>
</gene>
<accession>A0A7W7QJN7</accession>
<dbReference type="PANTHER" id="PTHR40050:SF1">
    <property type="entry name" value="INNER SPORE COAT PROTEIN H"/>
    <property type="match status" value="1"/>
</dbReference>
<feature type="region of interest" description="Disordered" evidence="1">
    <location>
        <begin position="401"/>
        <end position="453"/>
    </location>
</feature>
<dbReference type="PROSITE" id="PS51257">
    <property type="entry name" value="PROKAR_LIPOPROTEIN"/>
    <property type="match status" value="1"/>
</dbReference>
<feature type="region of interest" description="Disordered" evidence="1">
    <location>
        <begin position="129"/>
        <end position="185"/>
    </location>
</feature>
<evidence type="ECO:0000256" key="1">
    <source>
        <dbReference type="SAM" id="MobiDB-lite"/>
    </source>
</evidence>
<proteinExistence type="predicted"/>
<keyword evidence="2" id="KW-0167">Capsid protein</keyword>
<dbReference type="EMBL" id="JACHJP010000002">
    <property type="protein sequence ID" value="MBB4914840.1"/>
    <property type="molecule type" value="Genomic_DNA"/>
</dbReference>
<sequence length="535" mass="57763">MTQLRHRIPVSLRHNWKLVVLCVAFLVACWGVFGSGTIRPYVTTVQAAEAKTVITNLTGTKDLFDTSVAHEVKLTFTDAAYADMLGEYFKDDEKKYVEADLVVDGTTIPSVGIRLKGNSTLMGLTWKGQTKQRNFPGGGRRPGGFPGGFPDGFKPPGNGQPRGDGGPPGGGMFGGPPGGLFGASLKGEEPENLPWLISFDEFVEGRRYQGHSQVAVRPAAMGSTTMLNEALGISVVGASGEPTQRAAYSSFSVNGRPSKPRLLVQYLDEGYAEELGDGVLYKSLATSSFEYKGEDQTGYTTDFKQINKVGGRDMQPVIDLISWVSKASDAEFAAGLGDRLDVESFARYAVLQNFMVNFDDMAGPGRNYYLWYDLGTKKFTVITWDLNLAFNGDAKSGIHDTIRMSFGQGPPQQNPQAQPGQQGQAPQMPQGFPPPGDMGQGPPGGGGMPRMGHPLKEKFLKNATFKKVYEEQYRALYTKLLKNGAATGLLDDLVASYKLNAGADAAKVETEAQTLRTFLRTRAEALSSDKAISGV</sequence>
<dbReference type="PANTHER" id="PTHR40050">
    <property type="entry name" value="INNER SPORE COAT PROTEIN H"/>
    <property type="match status" value="1"/>
</dbReference>
<feature type="compositionally biased region" description="Gly residues" evidence="1">
    <location>
        <begin position="136"/>
        <end position="150"/>
    </location>
</feature>
<keyword evidence="3" id="KW-1185">Reference proteome</keyword>
<feature type="compositionally biased region" description="Gly residues" evidence="1">
    <location>
        <begin position="438"/>
        <end position="449"/>
    </location>
</feature>
<organism evidence="2 3">
    <name type="scientific">Streptosporangium saharense</name>
    <dbReference type="NCBI Taxonomy" id="1706840"/>
    <lineage>
        <taxon>Bacteria</taxon>
        <taxon>Bacillati</taxon>
        <taxon>Actinomycetota</taxon>
        <taxon>Actinomycetes</taxon>
        <taxon>Streptosporangiales</taxon>
        <taxon>Streptosporangiaceae</taxon>
        <taxon>Streptosporangium</taxon>
    </lineage>
</organism>
<evidence type="ECO:0000313" key="3">
    <source>
        <dbReference type="Proteomes" id="UP000552644"/>
    </source>
</evidence>
<dbReference type="Proteomes" id="UP000552644">
    <property type="component" value="Unassembled WGS sequence"/>
</dbReference>